<dbReference type="InterPro" id="IPR029058">
    <property type="entry name" value="AB_hydrolase_fold"/>
</dbReference>
<evidence type="ECO:0000256" key="3">
    <source>
        <dbReference type="RuleBase" id="RU361235"/>
    </source>
</evidence>
<evidence type="ECO:0000256" key="1">
    <source>
        <dbReference type="ARBA" id="ARBA00005964"/>
    </source>
</evidence>
<evidence type="ECO:0000259" key="4">
    <source>
        <dbReference type="Pfam" id="PF00135"/>
    </source>
</evidence>
<keyword evidence="6" id="KW-1185">Reference proteome</keyword>
<dbReference type="PROSITE" id="PS00122">
    <property type="entry name" value="CARBOXYLESTERASE_B_1"/>
    <property type="match status" value="1"/>
</dbReference>
<protein>
    <recommendedName>
        <fullName evidence="3">Carboxylic ester hydrolase</fullName>
        <ecNumber evidence="3">3.1.1.-</ecNumber>
    </recommendedName>
</protein>
<accession>A0ABN9EXD4</accession>
<comment type="similarity">
    <text evidence="1 3">Belongs to the type-B carboxylesterase/lipase family.</text>
</comment>
<dbReference type="InterPro" id="IPR002018">
    <property type="entry name" value="CarbesteraseB"/>
</dbReference>
<evidence type="ECO:0000313" key="6">
    <source>
        <dbReference type="Proteomes" id="UP001162483"/>
    </source>
</evidence>
<dbReference type="InterPro" id="IPR019826">
    <property type="entry name" value="Carboxylesterase_B_AS"/>
</dbReference>
<dbReference type="Pfam" id="PF00135">
    <property type="entry name" value="COesterase"/>
    <property type="match status" value="1"/>
</dbReference>
<name>A0ABN9EXD4_9NEOB</name>
<dbReference type="PANTHER" id="PTHR11559">
    <property type="entry name" value="CARBOXYLESTERASE"/>
    <property type="match status" value="1"/>
</dbReference>
<feature type="domain" description="Carboxylesterase type B" evidence="4">
    <location>
        <begin position="9"/>
        <end position="449"/>
    </location>
</feature>
<evidence type="ECO:0000313" key="5">
    <source>
        <dbReference type="EMBL" id="CAI9588172.1"/>
    </source>
</evidence>
<comment type="caution">
    <text evidence="5">The sequence shown here is derived from an EMBL/GenBank/DDBJ whole genome shotgun (WGS) entry which is preliminary data.</text>
</comment>
<dbReference type="Proteomes" id="UP001162483">
    <property type="component" value="Unassembled WGS sequence"/>
</dbReference>
<dbReference type="PROSITE" id="PS00941">
    <property type="entry name" value="CARBOXYLESTERASE_B_2"/>
    <property type="match status" value="1"/>
</dbReference>
<dbReference type="CDD" id="cd00312">
    <property type="entry name" value="Esterase_lipase"/>
    <property type="match status" value="1"/>
</dbReference>
<dbReference type="EC" id="3.1.1.-" evidence="3"/>
<gene>
    <name evidence="5" type="ORF">SPARVUS_LOCUS10715019</name>
</gene>
<dbReference type="InterPro" id="IPR019819">
    <property type="entry name" value="Carboxylesterase_B_CS"/>
</dbReference>
<dbReference type="SUPFAM" id="SSF53474">
    <property type="entry name" value="alpha/beta-Hydrolases"/>
    <property type="match status" value="1"/>
</dbReference>
<sequence>MAGGEDGRPLVGTRYGKLLGKTVTVKDADRAVHAFYGVPFAKPPVGPLRFAASGPPDGWNGVREATEQPPMCLQTLEAMESMIDMIKATIKLPNVSEDCLYLNVFTPADRGQDAKLPVMVFIHGGALIVGGAVMFEGSALSAHENVLIVTIQYRLGILGFFSSGDNQALGNYGFLDQVEALRWVQENIADFGGDPDSVTIFGESAGGISVSALVLSPLAKGLFHRAIAESGVALVPGLITNSDEETSFVRNIIANISGCDVASLVDCLKAKSEEEILSISANFLPIPACVDGVFLPKPAEEILAAKENNKVPFIIGVTEQEYGWIASQVGNPPSWQPRWVEVANLNLIWSLLCVQGEISSLDYTLLDEYFGNTDDPQENRDQLLELQGDVMFVIPSLKIAKLHNSGSNVFFYEFRHRPSFFQKSRPKWVKADHGDEMVFVFGVPFMTDGSLNKS</sequence>
<keyword evidence="2 3" id="KW-0378">Hydrolase</keyword>
<reference evidence="5" key="1">
    <citation type="submission" date="2023-05" db="EMBL/GenBank/DDBJ databases">
        <authorList>
            <person name="Stuckert A."/>
        </authorList>
    </citation>
    <scope>NUCLEOTIDE SEQUENCE</scope>
</reference>
<organism evidence="5 6">
    <name type="scientific">Staurois parvus</name>
    <dbReference type="NCBI Taxonomy" id="386267"/>
    <lineage>
        <taxon>Eukaryota</taxon>
        <taxon>Metazoa</taxon>
        <taxon>Chordata</taxon>
        <taxon>Craniata</taxon>
        <taxon>Vertebrata</taxon>
        <taxon>Euteleostomi</taxon>
        <taxon>Amphibia</taxon>
        <taxon>Batrachia</taxon>
        <taxon>Anura</taxon>
        <taxon>Neobatrachia</taxon>
        <taxon>Ranoidea</taxon>
        <taxon>Ranidae</taxon>
        <taxon>Staurois</taxon>
    </lineage>
</organism>
<dbReference type="InterPro" id="IPR050309">
    <property type="entry name" value="Type-B_Carboxylest/Lipase"/>
</dbReference>
<dbReference type="EMBL" id="CATNWA010015932">
    <property type="protein sequence ID" value="CAI9588172.1"/>
    <property type="molecule type" value="Genomic_DNA"/>
</dbReference>
<dbReference type="Gene3D" id="3.40.50.1820">
    <property type="entry name" value="alpha/beta hydrolase"/>
    <property type="match status" value="1"/>
</dbReference>
<proteinExistence type="inferred from homology"/>
<evidence type="ECO:0000256" key="2">
    <source>
        <dbReference type="ARBA" id="ARBA00022801"/>
    </source>
</evidence>